<dbReference type="AlphaFoldDB" id="A0A3B0UKN4"/>
<proteinExistence type="predicted"/>
<sequence length="124" mass="13995">MFKKAIHITLALVFILSIRGVTVQQNFCDNEMISTYFGNTSEECCENPCSFCHIKIIVVKVTDSIITSVKKSKIEEQLVVKCPFLLCADSNITHFNKKYSVDLSNTLPLVTLSLNRAQLQVYLC</sequence>
<protein>
    <submittedName>
        <fullName evidence="1">Uncharacterized protein</fullName>
    </submittedName>
</protein>
<evidence type="ECO:0000313" key="1">
    <source>
        <dbReference type="EMBL" id="VAW20784.1"/>
    </source>
</evidence>
<accession>A0A3B0UKN4</accession>
<name>A0A3B0UKN4_9ZZZZ</name>
<reference evidence="1" key="1">
    <citation type="submission" date="2018-06" db="EMBL/GenBank/DDBJ databases">
        <authorList>
            <person name="Zhirakovskaya E."/>
        </authorList>
    </citation>
    <scope>NUCLEOTIDE SEQUENCE</scope>
</reference>
<dbReference type="Pfam" id="PF26622">
    <property type="entry name" value="DUF8199"/>
    <property type="match status" value="1"/>
</dbReference>
<gene>
    <name evidence="1" type="ORF">MNBD_BACTEROID01-1136</name>
</gene>
<organism evidence="1">
    <name type="scientific">hydrothermal vent metagenome</name>
    <dbReference type="NCBI Taxonomy" id="652676"/>
    <lineage>
        <taxon>unclassified sequences</taxon>
        <taxon>metagenomes</taxon>
        <taxon>ecological metagenomes</taxon>
    </lineage>
</organism>
<dbReference type="EMBL" id="UOEP01000128">
    <property type="protein sequence ID" value="VAW20784.1"/>
    <property type="molecule type" value="Genomic_DNA"/>
</dbReference>
<dbReference type="InterPro" id="IPR058512">
    <property type="entry name" value="DUF8199"/>
</dbReference>